<name>A0A1R2CLA7_9CILI</name>
<dbReference type="EMBL" id="MPUH01000118">
    <property type="protein sequence ID" value="OMJ89771.1"/>
    <property type="molecule type" value="Genomic_DNA"/>
</dbReference>
<proteinExistence type="predicted"/>
<dbReference type="OrthoDB" id="1191041at2759"/>
<sequence length="333" mass="39353">MAENEEGNNSNAYLEVKEESDKFIIVYTLIKLGLISGKVVIYTNTKDEGYKLKLFLEEFHIRTLILSYQLPKATRHLVVTNFVKTNDVLIVIDPDEKESENKDTKRHKIYKAAISVLINFNFPSNTRLFKRRITDISSERSQNLSLLSLIDPNEFKTFTNVSKKLLKQGRIPFELLEVKMDQFEKFRYRCEDILKTVTDKKIKACQMNDVKKAILSAKEVKSQFETNPEDKKILAEAKKRHRPPRHLGIVPEYLMPESMQKEHKPHKVNKAEFEKKLAKRQKREVHDVEEKELMEEIPENIAWQDLAPTSNRKLWKIRHHYNMGKRSRKPRRY</sequence>
<dbReference type="AlphaFoldDB" id="A0A1R2CLA7"/>
<protein>
    <submittedName>
        <fullName evidence="1">Uncharacterized protein</fullName>
    </submittedName>
</protein>
<comment type="caution">
    <text evidence="1">The sequence shown here is derived from an EMBL/GenBank/DDBJ whole genome shotgun (WGS) entry which is preliminary data.</text>
</comment>
<keyword evidence="2" id="KW-1185">Reference proteome</keyword>
<organism evidence="1 2">
    <name type="scientific">Stentor coeruleus</name>
    <dbReference type="NCBI Taxonomy" id="5963"/>
    <lineage>
        <taxon>Eukaryota</taxon>
        <taxon>Sar</taxon>
        <taxon>Alveolata</taxon>
        <taxon>Ciliophora</taxon>
        <taxon>Postciliodesmatophora</taxon>
        <taxon>Heterotrichea</taxon>
        <taxon>Heterotrichida</taxon>
        <taxon>Stentoridae</taxon>
        <taxon>Stentor</taxon>
    </lineage>
</organism>
<dbReference type="Proteomes" id="UP000187209">
    <property type="component" value="Unassembled WGS sequence"/>
</dbReference>
<accession>A0A1R2CLA7</accession>
<evidence type="ECO:0000313" key="2">
    <source>
        <dbReference type="Proteomes" id="UP000187209"/>
    </source>
</evidence>
<dbReference type="Gene3D" id="3.40.50.300">
    <property type="entry name" value="P-loop containing nucleotide triphosphate hydrolases"/>
    <property type="match status" value="1"/>
</dbReference>
<evidence type="ECO:0000313" key="1">
    <source>
        <dbReference type="EMBL" id="OMJ89771.1"/>
    </source>
</evidence>
<reference evidence="1 2" key="1">
    <citation type="submission" date="2016-11" db="EMBL/GenBank/DDBJ databases">
        <title>The macronuclear genome of Stentor coeruleus: a giant cell with tiny introns.</title>
        <authorList>
            <person name="Slabodnick M."/>
            <person name="Ruby J.G."/>
            <person name="Reiff S.B."/>
            <person name="Swart E.C."/>
            <person name="Gosai S."/>
            <person name="Prabakaran S."/>
            <person name="Witkowska E."/>
            <person name="Larue G.E."/>
            <person name="Fisher S."/>
            <person name="Freeman R.M."/>
            <person name="Gunawardena J."/>
            <person name="Chu W."/>
            <person name="Stover N.A."/>
            <person name="Gregory B.D."/>
            <person name="Nowacki M."/>
            <person name="Derisi J."/>
            <person name="Roy S.W."/>
            <person name="Marshall W.F."/>
            <person name="Sood P."/>
        </authorList>
    </citation>
    <scope>NUCLEOTIDE SEQUENCE [LARGE SCALE GENOMIC DNA]</scope>
    <source>
        <strain evidence="1">WM001</strain>
    </source>
</reference>
<dbReference type="InterPro" id="IPR027417">
    <property type="entry name" value="P-loop_NTPase"/>
</dbReference>
<dbReference type="SUPFAM" id="SSF52540">
    <property type="entry name" value="P-loop containing nucleoside triphosphate hydrolases"/>
    <property type="match status" value="1"/>
</dbReference>
<gene>
    <name evidence="1" type="ORF">SteCoe_8041</name>
</gene>